<keyword evidence="3 5" id="KW-0408">Iron</keyword>
<name>A0A4D4K6J6_9ACTN</name>
<dbReference type="GO" id="GO:0042167">
    <property type="term" value="P:heme catabolic process"/>
    <property type="evidence" value="ECO:0007669"/>
    <property type="project" value="TreeGrafter"/>
</dbReference>
<feature type="binding site" evidence="4">
    <location>
        <position position="123"/>
    </location>
    <ligand>
        <name>heme b</name>
        <dbReference type="ChEBI" id="CHEBI:60344"/>
    </ligand>
</feature>
<feature type="binding site" description="axial binding residue" evidence="5">
    <location>
        <position position="15"/>
    </location>
    <ligand>
        <name>heme b</name>
        <dbReference type="ChEBI" id="CHEBI:60344"/>
    </ligand>
    <ligandPart>
        <name>Fe</name>
        <dbReference type="ChEBI" id="CHEBI:18248"/>
    </ligandPart>
</feature>
<dbReference type="PRINTS" id="PR00088">
    <property type="entry name" value="HAEMOXYGNASE"/>
</dbReference>
<dbReference type="Gene3D" id="1.20.910.10">
    <property type="entry name" value="Heme oxygenase-like"/>
    <property type="match status" value="1"/>
</dbReference>
<dbReference type="CDD" id="cd19165">
    <property type="entry name" value="HemeO"/>
    <property type="match status" value="1"/>
</dbReference>
<reference evidence="6 7" key="1">
    <citation type="journal article" date="2020" name="Int. J. Syst. Evol. Microbiol.">
        <title>Reclassification of Streptomyces castelarensis and Streptomyces sporoclivatus as later heterotypic synonyms of Streptomyces antimycoticus.</title>
        <authorList>
            <person name="Komaki H."/>
            <person name="Tamura T."/>
        </authorList>
    </citation>
    <scope>NUCLEOTIDE SEQUENCE [LARGE SCALE GENOMIC DNA]</scope>
    <source>
        <strain evidence="6 7">NBRC 12839</strain>
    </source>
</reference>
<dbReference type="GO" id="GO:0006788">
    <property type="term" value="P:heme oxidation"/>
    <property type="evidence" value="ECO:0007669"/>
    <property type="project" value="InterPro"/>
</dbReference>
<gene>
    <name evidence="6" type="ORF">SANT12839_031600</name>
</gene>
<comment type="caution">
    <text evidence="6">The sequence shown here is derived from an EMBL/GenBank/DDBJ whole genome shotgun (WGS) entry which is preliminary data.</text>
</comment>
<feature type="binding site" evidence="4">
    <location>
        <position position="172"/>
    </location>
    <ligand>
        <name>heme b</name>
        <dbReference type="ChEBI" id="CHEBI:60344"/>
    </ligand>
</feature>
<dbReference type="InterPro" id="IPR002051">
    <property type="entry name" value="Haem_Oase"/>
</dbReference>
<evidence type="ECO:0000256" key="2">
    <source>
        <dbReference type="ARBA" id="ARBA00022723"/>
    </source>
</evidence>
<sequence length="246" mass="27182">MEFSALIRTASREAHTDVGSSSFMTDLLGGRLGVAAYRRYSEQLWFVYRALESPADALAADPVAGPFLRPELARMAELERDLAHLGGPDWRTGLTALPATTAYAARVAECARDWPAGYVAHHYTRYMGDLSGGQYVRDTAEKTWGFDRKGDGVRFYVFESIGNPAAFKREYRALLDALPVDDLEKQRVVEECKRAYALNAGSSRSWPRSSGSAPEAPTRLSALLKAQHQPSLFWAYFRGSSASMTA</sequence>
<dbReference type="PANTHER" id="PTHR10720">
    <property type="entry name" value="HEME OXYGENASE"/>
    <property type="match status" value="1"/>
</dbReference>
<evidence type="ECO:0000256" key="5">
    <source>
        <dbReference type="PIRSR" id="PIRSR000343-2"/>
    </source>
</evidence>
<keyword evidence="2 5" id="KW-0479">Metal-binding</keyword>
<evidence type="ECO:0000256" key="3">
    <source>
        <dbReference type="ARBA" id="ARBA00023004"/>
    </source>
</evidence>
<dbReference type="Pfam" id="PF01126">
    <property type="entry name" value="Heme_oxygenase"/>
    <property type="match status" value="1"/>
</dbReference>
<feature type="binding site" evidence="4">
    <location>
        <position position="8"/>
    </location>
    <ligand>
        <name>heme b</name>
        <dbReference type="ChEBI" id="CHEBI:60344"/>
    </ligand>
</feature>
<keyword evidence="7" id="KW-1185">Reference proteome</keyword>
<evidence type="ECO:0000313" key="6">
    <source>
        <dbReference type="EMBL" id="GDY42278.1"/>
    </source>
</evidence>
<proteinExistence type="predicted"/>
<dbReference type="GO" id="GO:0006979">
    <property type="term" value="P:response to oxidative stress"/>
    <property type="evidence" value="ECO:0007669"/>
    <property type="project" value="TreeGrafter"/>
</dbReference>
<dbReference type="GO" id="GO:0004392">
    <property type="term" value="F:heme oxygenase (decyclizing) activity"/>
    <property type="evidence" value="ECO:0007669"/>
    <property type="project" value="InterPro"/>
</dbReference>
<evidence type="ECO:0000256" key="4">
    <source>
        <dbReference type="PIRSR" id="PIRSR000343-1"/>
    </source>
</evidence>
<dbReference type="GO" id="GO:0020037">
    <property type="term" value="F:heme binding"/>
    <property type="evidence" value="ECO:0007669"/>
    <property type="project" value="TreeGrafter"/>
</dbReference>
<dbReference type="Proteomes" id="UP000299290">
    <property type="component" value="Unassembled WGS sequence"/>
</dbReference>
<evidence type="ECO:0000313" key="7">
    <source>
        <dbReference type="Proteomes" id="UP000299290"/>
    </source>
</evidence>
<keyword evidence="1 4" id="KW-0349">Heme</keyword>
<dbReference type="AlphaFoldDB" id="A0A4D4K6J6"/>
<dbReference type="InterPro" id="IPR016053">
    <property type="entry name" value="Haem_Oase-like"/>
</dbReference>
<dbReference type="InterPro" id="IPR016084">
    <property type="entry name" value="Haem_Oase-like_multi-hlx"/>
</dbReference>
<dbReference type="GO" id="GO:0046872">
    <property type="term" value="F:metal ion binding"/>
    <property type="evidence" value="ECO:0007669"/>
    <property type="project" value="UniProtKB-KW"/>
</dbReference>
<accession>A0A4D4K6J6</accession>
<dbReference type="EMBL" id="BJHV01000001">
    <property type="protein sequence ID" value="GDY42278.1"/>
    <property type="molecule type" value="Genomic_DNA"/>
</dbReference>
<protein>
    <submittedName>
        <fullName evidence="6">Heme oxygenase</fullName>
    </submittedName>
</protein>
<organism evidence="6 7">
    <name type="scientific">Streptomyces antimycoticus</name>
    <dbReference type="NCBI Taxonomy" id="68175"/>
    <lineage>
        <taxon>Bacteria</taxon>
        <taxon>Bacillati</taxon>
        <taxon>Actinomycetota</taxon>
        <taxon>Actinomycetes</taxon>
        <taxon>Kitasatosporales</taxon>
        <taxon>Streptomycetaceae</taxon>
        <taxon>Streptomyces</taxon>
        <taxon>Streptomyces violaceusniger group</taxon>
    </lineage>
</organism>
<evidence type="ECO:0000256" key="1">
    <source>
        <dbReference type="ARBA" id="ARBA00022617"/>
    </source>
</evidence>
<dbReference type="PIRSF" id="PIRSF000343">
    <property type="entry name" value="Haem_Oase"/>
    <property type="match status" value="1"/>
</dbReference>
<dbReference type="PANTHER" id="PTHR10720:SF0">
    <property type="entry name" value="HEME OXYGENASE"/>
    <property type="match status" value="1"/>
</dbReference>
<dbReference type="SUPFAM" id="SSF48613">
    <property type="entry name" value="Heme oxygenase-like"/>
    <property type="match status" value="1"/>
</dbReference>